<dbReference type="EMBL" id="PQXK01000081">
    <property type="protein sequence ID" value="TGO38138.1"/>
    <property type="molecule type" value="Genomic_DNA"/>
</dbReference>
<proteinExistence type="predicted"/>
<evidence type="ECO:0000313" key="1">
    <source>
        <dbReference type="EMBL" id="TGO38138.1"/>
    </source>
</evidence>
<comment type="caution">
    <text evidence="1">The sequence shown here is derived from an EMBL/GenBank/DDBJ whole genome shotgun (WGS) entry which is preliminary data.</text>
</comment>
<dbReference type="Proteomes" id="UP000297814">
    <property type="component" value="Unassembled WGS sequence"/>
</dbReference>
<protein>
    <submittedName>
        <fullName evidence="1">Uncharacterized protein</fullName>
    </submittedName>
</protein>
<accession>A0A4Z1GP63</accession>
<gene>
    <name evidence="1" type="ORF">BHYA_0081g00340</name>
</gene>
<reference evidence="1 2" key="1">
    <citation type="submission" date="2017-12" db="EMBL/GenBank/DDBJ databases">
        <title>Comparative genomics of Botrytis spp.</title>
        <authorList>
            <person name="Valero-Jimenez C.A."/>
            <person name="Tapia P."/>
            <person name="Veloso J."/>
            <person name="Silva-Moreno E."/>
            <person name="Staats M."/>
            <person name="Valdes J.H."/>
            <person name="Van Kan J.A.L."/>
        </authorList>
    </citation>
    <scope>NUCLEOTIDE SEQUENCE [LARGE SCALE GENOMIC DNA]</scope>
    <source>
        <strain evidence="1 2">Bh0001</strain>
    </source>
</reference>
<dbReference type="AlphaFoldDB" id="A0A4Z1GP63"/>
<organism evidence="1 2">
    <name type="scientific">Botrytis hyacinthi</name>
    <dbReference type="NCBI Taxonomy" id="278943"/>
    <lineage>
        <taxon>Eukaryota</taxon>
        <taxon>Fungi</taxon>
        <taxon>Dikarya</taxon>
        <taxon>Ascomycota</taxon>
        <taxon>Pezizomycotina</taxon>
        <taxon>Leotiomycetes</taxon>
        <taxon>Helotiales</taxon>
        <taxon>Sclerotiniaceae</taxon>
        <taxon>Botrytis</taxon>
    </lineage>
</organism>
<evidence type="ECO:0000313" key="2">
    <source>
        <dbReference type="Proteomes" id="UP000297814"/>
    </source>
</evidence>
<keyword evidence="2" id="KW-1185">Reference proteome</keyword>
<sequence length="605" mass="69104">MEEEFEIIDLPDGYHISELSADDRAIQPLVAAMQLTVNRNERNRDGPIFHADLRLSDPAGRDFGMNIIYEMFSRGLPNKRRMMSCEICETFIRDFGNLCFLSDDGILVPFIWPGEDIVPDYYRQGVANVRKLFVGRPLGLECRSHLETAQQWLTYYARKSGNFDTYDHMDVSVLGHVRAYHGPTESEHLAEVLERILTDDDEEATSQTHAMLMNDILPHAKLYQPWISWLKNVSTAIKVRDDLKPGARKALIAKYSYLATEGCLPSLYNGELAKLMSIVRAGEGKTSIQSKWMQIVNPQDGIPPMDKARTTSRLISDLGYNTTCFYRLFIKIGQIPTCAYLWTDSSKPSAIPRPLFQPLDSKRQSVPMTVQDALDRAPITKICFRKFCLEVIPQTSSLSIYIIEELKHAENLHFLTTGVDDPLGRTKPIYTFQKPGEHTASWFKASHITSPEEVNLCTGWVKVKCIVSFPHMWDYFQAHQKSTNHQFFNPMAHRGFEHKDLGMKFLLVLDGINDNHGKGSDLLADLLNEELRCFSREQLESYRDSKSIRGSHINGHVGGVAVESDRFRKVMLGVRMKSGEFVRYEVVKYKYYVEQLGGRSYSTQQ</sequence>
<name>A0A4Z1GP63_9HELO</name>